<organism evidence="6">
    <name type="scientific">Chromera velia CCMP2878</name>
    <dbReference type="NCBI Taxonomy" id="1169474"/>
    <lineage>
        <taxon>Eukaryota</taxon>
        <taxon>Sar</taxon>
        <taxon>Alveolata</taxon>
        <taxon>Colpodellida</taxon>
        <taxon>Chromeraceae</taxon>
        <taxon>Chromera</taxon>
    </lineage>
</organism>
<feature type="compositionally biased region" description="Low complexity" evidence="3">
    <location>
        <begin position="429"/>
        <end position="440"/>
    </location>
</feature>
<dbReference type="AlphaFoldDB" id="A0A0G4FBV6"/>
<dbReference type="Pfam" id="PF08585">
    <property type="entry name" value="RMI1_N_C"/>
    <property type="match status" value="1"/>
</dbReference>
<feature type="region of interest" description="Disordered" evidence="3">
    <location>
        <begin position="216"/>
        <end position="304"/>
    </location>
</feature>
<evidence type="ECO:0000313" key="6">
    <source>
        <dbReference type="EMBL" id="CEM10096.1"/>
    </source>
</evidence>
<proteinExistence type="inferred from homology"/>
<dbReference type="GO" id="GO:0000712">
    <property type="term" value="P:resolution of meiotic recombination intermediates"/>
    <property type="evidence" value="ECO:0007669"/>
    <property type="project" value="TreeGrafter"/>
</dbReference>
<dbReference type="SMART" id="SM01161">
    <property type="entry name" value="DUF1767"/>
    <property type="match status" value="1"/>
</dbReference>
<evidence type="ECO:0000259" key="4">
    <source>
        <dbReference type="Pfam" id="PF08585"/>
    </source>
</evidence>
<feature type="region of interest" description="Disordered" evidence="3">
    <location>
        <begin position="324"/>
        <end position="406"/>
    </location>
</feature>
<feature type="region of interest" description="Disordered" evidence="3">
    <location>
        <begin position="423"/>
        <end position="449"/>
    </location>
</feature>
<dbReference type="PANTHER" id="PTHR14790">
    <property type="entry name" value="RECQ-MEDIATED GENOME INSTABILITY PROTEIN 1 RMI1"/>
    <property type="match status" value="1"/>
</dbReference>
<reference evidence="6" key="1">
    <citation type="submission" date="2014-11" db="EMBL/GenBank/DDBJ databases">
        <authorList>
            <person name="Otto D Thomas"/>
            <person name="Naeem Raeece"/>
        </authorList>
    </citation>
    <scope>NUCLEOTIDE SEQUENCE</scope>
</reference>
<gene>
    <name evidence="6" type="ORF">Cvel_16091</name>
</gene>
<dbReference type="GO" id="GO:0000724">
    <property type="term" value="P:double-strand break repair via homologous recombination"/>
    <property type="evidence" value="ECO:0007669"/>
    <property type="project" value="TreeGrafter"/>
</dbReference>
<name>A0A0G4FBV6_9ALVE</name>
<dbReference type="Pfam" id="PF21000">
    <property type="entry name" value="RMI1_N_N"/>
    <property type="match status" value="1"/>
</dbReference>
<protein>
    <recommendedName>
        <fullName evidence="2">RecQ-mediated genome instability protein 1</fullName>
    </recommendedName>
</protein>
<evidence type="ECO:0000259" key="5">
    <source>
        <dbReference type="Pfam" id="PF21000"/>
    </source>
</evidence>
<dbReference type="Gene3D" id="2.40.50.770">
    <property type="entry name" value="RecQ-mediated genome instability protein Rmi1, C-terminal domain"/>
    <property type="match status" value="1"/>
</dbReference>
<comment type="similarity">
    <text evidence="1">Belongs to the RMI1 family.</text>
</comment>
<dbReference type="EMBL" id="CDMZ01000248">
    <property type="protein sequence ID" value="CEM10096.1"/>
    <property type="molecule type" value="Genomic_DNA"/>
</dbReference>
<dbReference type="InterPro" id="IPR013894">
    <property type="entry name" value="RMI1_OB"/>
</dbReference>
<feature type="domain" description="RMI1 N-terminal" evidence="5">
    <location>
        <begin position="24"/>
        <end position="66"/>
    </location>
</feature>
<dbReference type="PANTHER" id="PTHR14790:SF15">
    <property type="entry name" value="RECQ-MEDIATED GENOME INSTABILITY PROTEIN 1"/>
    <property type="match status" value="1"/>
</dbReference>
<dbReference type="GO" id="GO:0016604">
    <property type="term" value="C:nuclear body"/>
    <property type="evidence" value="ECO:0007669"/>
    <property type="project" value="TreeGrafter"/>
</dbReference>
<evidence type="ECO:0000256" key="2">
    <source>
        <dbReference type="ARBA" id="ARBA00018987"/>
    </source>
</evidence>
<feature type="compositionally biased region" description="Pro residues" evidence="3">
    <location>
        <begin position="223"/>
        <end position="297"/>
    </location>
</feature>
<dbReference type="GO" id="GO:0031422">
    <property type="term" value="C:RecQ family helicase-topoisomerase III complex"/>
    <property type="evidence" value="ECO:0007669"/>
    <property type="project" value="TreeGrafter"/>
</dbReference>
<sequence length="639" mass="68039">MQAEETASLEGFAARLSQRLDAESGLRVRTDWLLNTLRQHVGPSGSLPLEQALNLCFKQLLKEDIRLWSEGTLPLGISNESVECVVLEGSHMLQVDAGRNIAESIHSQRKQLVDNETQTLKASKRTLKLQLSDGHTTLPALEYRSVPCIPFPIAYGTKILVSASPEVHLGLLLLQSENVRVVSEAAVTADDIARAVCKDPPGDGAAGAAAVNAGGIQHANPQHPAPDPNGGPRPPPPPPAINRARPPPPVPANAVQRPPPFPPPTSFADPPFPFPPSNGHPSRLPRPPAEPLRPPPAAAAAAASTEVYDFDDDDDDFDLVVEDFHANPNGHAPAHQASSSYATFRGPPVPLSSSSDPLGFNAVPERAHAGVPERAQSGPSQPDAKRARLEPSSFSSSSETFGGGGVPSSSSLAFSSFTQSNGVRGAGTQGLSRSSQQSMLQREDKAEKGEEFTDNVDLWRVFVEAVTPQYAMRMGAYGSDDWTESPSSSPGISLKLSPLSDCERLILSVVRSACSGGGRKNVWCSPGVLLEAFGRLGIREQTPVADVLPNLENFCGTIFVKKKEHRDQYGDSVREDGDGGLYEMVSFGAVGKESGTGSQQGGTGASGRFGEEEKISFENTHFLKTVENLSSVFKHDTQV</sequence>
<feature type="domain" description="RecQ mediated genome instability protein 1 OB-fold" evidence="4">
    <location>
        <begin position="83"/>
        <end position="182"/>
    </location>
</feature>
<evidence type="ECO:0000256" key="3">
    <source>
        <dbReference type="SAM" id="MobiDB-lite"/>
    </source>
</evidence>
<dbReference type="VEuPathDB" id="CryptoDB:Cvel_16091"/>
<dbReference type="InterPro" id="IPR042470">
    <property type="entry name" value="RMI1_N_C_sf"/>
</dbReference>
<accession>A0A0G4FBV6</accession>
<evidence type="ECO:0000256" key="1">
    <source>
        <dbReference type="ARBA" id="ARBA00006395"/>
    </source>
</evidence>
<dbReference type="InterPro" id="IPR049363">
    <property type="entry name" value="RMI1_N"/>
</dbReference>